<gene>
    <name evidence="1" type="ORF">ACFSQ3_13540</name>
</gene>
<evidence type="ECO:0008006" key="3">
    <source>
        <dbReference type="Google" id="ProtNLM"/>
    </source>
</evidence>
<name>A0ABW5NMV4_9SPHI</name>
<dbReference type="EMBL" id="JBHUMA010000007">
    <property type="protein sequence ID" value="MFD2599973.1"/>
    <property type="molecule type" value="Genomic_DNA"/>
</dbReference>
<proteinExistence type="predicted"/>
<sequence>MKWKLYVLAFFFLPICLFAQRKEKPTLLVYGESVEAVSAAVQSALSSVPTLWVTPQKIDAIWDIDFEELARSEQNLEGGVWMKLLMDVAKHKSPNDSIAQEVKKQLTAIQLSEASNALLSGLSKLTILENTTIEKIKLGKRGWQVLLSDRKRYAPYAIVDASQTQQLVSRTALEDRLQEGESTTAVSNFSDFASQRTILAVGTDQGNVHQLLSSELLEPVKNNFFTLKCLNGLESNNQNIALRMQYAQAVGGAAAYSAFFKKAADKIDVRKLQSELLTYRVRLLPTADVSTENKHFKSLEKIFLTGIFSTENNHFQQDKQVSYAEIQPAMTQLFSRSQLWFLDNEGEWLSWKDAIELVKFVSTRGKEVNRQIEEGWTNRFGFGNEYDANRPITRGEFAVILDQFANPYAVSVTHAGEIRR</sequence>
<dbReference type="Proteomes" id="UP001597393">
    <property type="component" value="Unassembled WGS sequence"/>
</dbReference>
<keyword evidence="2" id="KW-1185">Reference proteome</keyword>
<organism evidence="1 2">
    <name type="scientific">Sphingobacterium corticis</name>
    <dbReference type="NCBI Taxonomy" id="1812823"/>
    <lineage>
        <taxon>Bacteria</taxon>
        <taxon>Pseudomonadati</taxon>
        <taxon>Bacteroidota</taxon>
        <taxon>Sphingobacteriia</taxon>
        <taxon>Sphingobacteriales</taxon>
        <taxon>Sphingobacteriaceae</taxon>
        <taxon>Sphingobacterium</taxon>
    </lineage>
</organism>
<comment type="caution">
    <text evidence="1">The sequence shown here is derived from an EMBL/GenBank/DDBJ whole genome shotgun (WGS) entry which is preliminary data.</text>
</comment>
<protein>
    <recommendedName>
        <fullName evidence="3">SLH domain-containing protein</fullName>
    </recommendedName>
</protein>
<reference evidence="2" key="1">
    <citation type="journal article" date="2019" name="Int. J. Syst. Evol. Microbiol.">
        <title>The Global Catalogue of Microorganisms (GCM) 10K type strain sequencing project: providing services to taxonomists for standard genome sequencing and annotation.</title>
        <authorList>
            <consortium name="The Broad Institute Genomics Platform"/>
            <consortium name="The Broad Institute Genome Sequencing Center for Infectious Disease"/>
            <person name="Wu L."/>
            <person name="Ma J."/>
        </authorList>
    </citation>
    <scope>NUCLEOTIDE SEQUENCE [LARGE SCALE GENOMIC DNA]</scope>
    <source>
        <strain evidence="2">KCTC 42248</strain>
    </source>
</reference>
<dbReference type="RefSeq" id="WP_380870111.1">
    <property type="nucleotide sequence ID" value="NZ_JBHUMA010000007.1"/>
</dbReference>
<accession>A0ABW5NMV4</accession>
<evidence type="ECO:0000313" key="2">
    <source>
        <dbReference type="Proteomes" id="UP001597393"/>
    </source>
</evidence>
<evidence type="ECO:0000313" key="1">
    <source>
        <dbReference type="EMBL" id="MFD2599973.1"/>
    </source>
</evidence>